<dbReference type="KEGG" id="paun:MJA45_26715"/>
<dbReference type="Pfam" id="PF03976">
    <property type="entry name" value="PPK2"/>
    <property type="match status" value="1"/>
</dbReference>
<dbReference type="SUPFAM" id="SSF52540">
    <property type="entry name" value="P-loop containing nucleoside triphosphate hydrolases"/>
    <property type="match status" value="1"/>
</dbReference>
<keyword evidence="6" id="KW-1185">Reference proteome</keyword>
<feature type="domain" description="Polyphosphate kinase-2-related" evidence="4">
    <location>
        <begin position="26"/>
        <end position="251"/>
    </location>
</feature>
<keyword evidence="1" id="KW-0808">Transferase</keyword>
<keyword evidence="3" id="KW-0175">Coiled coil</keyword>
<feature type="coiled-coil region" evidence="3">
    <location>
        <begin position="21"/>
        <end position="55"/>
    </location>
</feature>
<sequence length="284" mass="32916">MAHPFRLPPGKEVKLRKISAEAGENLDKDKLKQEAEELKEKLEKLQEKLYAGREKAILFLFQGMDTSGKDGVIRKAFAGVNPQGFRVHSFKAPTAEEAAHDFLWRAHQLIPARGYMAAFNRSYYEDVLITRVHGQVSDAEAKRRLKHIRHFEELLADSGVVLVKIFLHISKEFQLEKLKDRIVNPDKNWKFDPNDLVERKSWEAYQRCYEEVFENSGTPDAPWHLVPADNRKYRDWAVLRIAVETLEGMKLNFPAPHPELQKFLPEIEQEQKTPQKISTTSETL</sequence>
<dbReference type="GO" id="GO:0008976">
    <property type="term" value="F:polyphosphate kinase activity"/>
    <property type="evidence" value="ECO:0007669"/>
    <property type="project" value="InterPro"/>
</dbReference>
<dbReference type="InterPro" id="IPR022300">
    <property type="entry name" value="PPK2-rel_1"/>
</dbReference>
<evidence type="ECO:0000313" key="6">
    <source>
        <dbReference type="Proteomes" id="UP001305702"/>
    </source>
</evidence>
<dbReference type="InterPro" id="IPR022488">
    <property type="entry name" value="PPK2-related"/>
</dbReference>
<organism evidence="5 6">
    <name type="scientific">Paenibacillus aurantius</name>
    <dbReference type="NCBI Taxonomy" id="2918900"/>
    <lineage>
        <taxon>Bacteria</taxon>
        <taxon>Bacillati</taxon>
        <taxon>Bacillota</taxon>
        <taxon>Bacilli</taxon>
        <taxon>Bacillales</taxon>
        <taxon>Paenibacillaceae</taxon>
        <taxon>Paenibacillus</taxon>
    </lineage>
</organism>
<gene>
    <name evidence="5" type="ORF">MJA45_26715</name>
</gene>
<accession>A0AA96LFH2</accession>
<proteinExistence type="predicted"/>
<reference evidence="5 6" key="1">
    <citation type="submission" date="2022-02" db="EMBL/GenBank/DDBJ databases">
        <title>Paenibacillus sp. MBLB1776 Whole Genome Shotgun Sequencing.</title>
        <authorList>
            <person name="Hwang C.Y."/>
            <person name="Cho E.-S."/>
            <person name="Seo M.-J."/>
        </authorList>
    </citation>
    <scope>NUCLEOTIDE SEQUENCE [LARGE SCALE GENOMIC DNA]</scope>
    <source>
        <strain evidence="5 6">MBLB1776</strain>
    </source>
</reference>
<evidence type="ECO:0000259" key="4">
    <source>
        <dbReference type="Pfam" id="PF03976"/>
    </source>
</evidence>
<dbReference type="Proteomes" id="UP001305702">
    <property type="component" value="Chromosome"/>
</dbReference>
<dbReference type="InterPro" id="IPR027417">
    <property type="entry name" value="P-loop_NTPase"/>
</dbReference>
<dbReference type="PANTHER" id="PTHR34383:SF3">
    <property type="entry name" value="POLYPHOSPHATE:AMP PHOSPHOTRANSFERASE"/>
    <property type="match status" value="1"/>
</dbReference>
<dbReference type="EMBL" id="CP130318">
    <property type="protein sequence ID" value="WNQ11150.1"/>
    <property type="molecule type" value="Genomic_DNA"/>
</dbReference>
<evidence type="ECO:0000256" key="2">
    <source>
        <dbReference type="ARBA" id="ARBA00022777"/>
    </source>
</evidence>
<dbReference type="RefSeq" id="WP_315604926.1">
    <property type="nucleotide sequence ID" value="NZ_CP130318.1"/>
</dbReference>
<keyword evidence="2 5" id="KW-0418">Kinase</keyword>
<evidence type="ECO:0000256" key="1">
    <source>
        <dbReference type="ARBA" id="ARBA00022679"/>
    </source>
</evidence>
<name>A0AA96LFH2_9BACL</name>
<evidence type="ECO:0000313" key="5">
    <source>
        <dbReference type="EMBL" id="WNQ11150.1"/>
    </source>
</evidence>
<dbReference type="PIRSF" id="PIRSF028756">
    <property type="entry name" value="PPK2_prd"/>
    <property type="match status" value="1"/>
</dbReference>
<dbReference type="NCBIfam" id="TIGR03709">
    <property type="entry name" value="PPK2_rel_1"/>
    <property type="match status" value="1"/>
</dbReference>
<dbReference type="InterPro" id="IPR016898">
    <property type="entry name" value="Polyphosphate_phosphotransfera"/>
</dbReference>
<dbReference type="AlphaFoldDB" id="A0AA96LFH2"/>
<dbReference type="Gene3D" id="3.40.50.300">
    <property type="entry name" value="P-loop containing nucleotide triphosphate hydrolases"/>
    <property type="match status" value="1"/>
</dbReference>
<dbReference type="GO" id="GO:0006797">
    <property type="term" value="P:polyphosphate metabolic process"/>
    <property type="evidence" value="ECO:0007669"/>
    <property type="project" value="InterPro"/>
</dbReference>
<evidence type="ECO:0000256" key="3">
    <source>
        <dbReference type="SAM" id="Coils"/>
    </source>
</evidence>
<protein>
    <submittedName>
        <fullName evidence="5">Polyphosphate kinase 2 family protein</fullName>
    </submittedName>
</protein>
<dbReference type="PANTHER" id="PTHR34383">
    <property type="entry name" value="POLYPHOSPHATE:AMP PHOSPHOTRANSFERASE-RELATED"/>
    <property type="match status" value="1"/>
</dbReference>